<accession>A0A6S7KB67</accession>
<keyword evidence="2 8" id="KW-0436">Ligase</keyword>
<evidence type="ECO:0000256" key="3">
    <source>
        <dbReference type="ARBA" id="ARBA00022741"/>
    </source>
</evidence>
<keyword evidence="6" id="KW-0030">Aminoacyl-tRNA synthetase</keyword>
<dbReference type="InterPro" id="IPR009080">
    <property type="entry name" value="tRNAsynth_Ia_anticodon-bd"/>
</dbReference>
<dbReference type="PANTHER" id="PTHR45794:SF1">
    <property type="entry name" value="LEUCINE--TRNA LIGASE, CYTOPLASMIC"/>
    <property type="match status" value="1"/>
</dbReference>
<evidence type="ECO:0000256" key="2">
    <source>
        <dbReference type="ARBA" id="ARBA00022598"/>
    </source>
</evidence>
<protein>
    <submittedName>
        <fullName evidence="8">Leucine--tRNA ligase, cytoplasmic</fullName>
    </submittedName>
</protein>
<dbReference type="GO" id="GO:0005524">
    <property type="term" value="F:ATP binding"/>
    <property type="evidence" value="ECO:0007669"/>
    <property type="project" value="UniProtKB-KW"/>
</dbReference>
<dbReference type="SUPFAM" id="SSF47323">
    <property type="entry name" value="Anticodon-binding domain of a subclass of class I aminoacyl-tRNA synthetases"/>
    <property type="match status" value="1"/>
</dbReference>
<dbReference type="GO" id="GO:0004823">
    <property type="term" value="F:leucine-tRNA ligase activity"/>
    <property type="evidence" value="ECO:0007669"/>
    <property type="project" value="InterPro"/>
</dbReference>
<evidence type="ECO:0000256" key="4">
    <source>
        <dbReference type="ARBA" id="ARBA00022840"/>
    </source>
</evidence>
<evidence type="ECO:0000256" key="1">
    <source>
        <dbReference type="ARBA" id="ARBA00005594"/>
    </source>
</evidence>
<reference evidence="8" key="1">
    <citation type="submission" date="2020-04" db="EMBL/GenBank/DDBJ databases">
        <authorList>
            <person name="Alioto T."/>
            <person name="Alioto T."/>
            <person name="Gomez Garrido J."/>
        </authorList>
    </citation>
    <scope>NUCLEOTIDE SEQUENCE</scope>
    <source>
        <strain evidence="8">A484AB</strain>
    </source>
</reference>
<evidence type="ECO:0000259" key="7">
    <source>
        <dbReference type="Pfam" id="PF08264"/>
    </source>
</evidence>
<sequence>MLYREVVKSGFFEFQAARDRYREMSTEGMHRDLVFRFIEVQVLLLAPICPHICEHIWKLIGHEKSIMYASWPQHEGIDESYLKASSYIADSAHEFRLRIKSMMTAKGKK</sequence>
<dbReference type="PANTHER" id="PTHR45794">
    <property type="entry name" value="LEUCYL-TRNA SYNTHETASE"/>
    <property type="match status" value="1"/>
</dbReference>
<dbReference type="InterPro" id="IPR004493">
    <property type="entry name" value="Leu-tRNA-synth_Ia_arc/euk"/>
</dbReference>
<organism evidence="8 9">
    <name type="scientific">Paramuricea clavata</name>
    <name type="common">Red gorgonian</name>
    <name type="synonym">Violescent sea-whip</name>
    <dbReference type="NCBI Taxonomy" id="317549"/>
    <lineage>
        <taxon>Eukaryota</taxon>
        <taxon>Metazoa</taxon>
        <taxon>Cnidaria</taxon>
        <taxon>Anthozoa</taxon>
        <taxon>Octocorallia</taxon>
        <taxon>Malacalcyonacea</taxon>
        <taxon>Plexauridae</taxon>
        <taxon>Paramuricea</taxon>
    </lineage>
</organism>
<keyword evidence="5" id="KW-0648">Protein biosynthesis</keyword>
<feature type="non-terminal residue" evidence="8">
    <location>
        <position position="1"/>
    </location>
</feature>
<dbReference type="Pfam" id="PF08264">
    <property type="entry name" value="Anticodon_1"/>
    <property type="match status" value="1"/>
</dbReference>
<dbReference type="Proteomes" id="UP001152795">
    <property type="component" value="Unassembled WGS sequence"/>
</dbReference>
<evidence type="ECO:0000256" key="5">
    <source>
        <dbReference type="ARBA" id="ARBA00022917"/>
    </source>
</evidence>
<dbReference type="EMBL" id="CACRXK020031222">
    <property type="protein sequence ID" value="CAB4042966.1"/>
    <property type="molecule type" value="Genomic_DNA"/>
</dbReference>
<evidence type="ECO:0000313" key="9">
    <source>
        <dbReference type="Proteomes" id="UP001152795"/>
    </source>
</evidence>
<gene>
    <name evidence="8" type="ORF">PACLA_8A089087</name>
</gene>
<keyword evidence="9" id="KW-1185">Reference proteome</keyword>
<comment type="similarity">
    <text evidence="1">Belongs to the class-I aminoacyl-tRNA synthetase family.</text>
</comment>
<evidence type="ECO:0000256" key="6">
    <source>
        <dbReference type="ARBA" id="ARBA00023146"/>
    </source>
</evidence>
<comment type="caution">
    <text evidence="8">The sequence shown here is derived from an EMBL/GenBank/DDBJ whole genome shotgun (WGS) entry which is preliminary data.</text>
</comment>
<dbReference type="InterPro" id="IPR013155">
    <property type="entry name" value="M/V/L/I-tRNA-synth_anticd-bd"/>
</dbReference>
<dbReference type="GO" id="GO:0006429">
    <property type="term" value="P:leucyl-tRNA aminoacylation"/>
    <property type="evidence" value="ECO:0007669"/>
    <property type="project" value="InterPro"/>
</dbReference>
<proteinExistence type="inferred from homology"/>
<keyword evidence="4" id="KW-0067">ATP-binding</keyword>
<dbReference type="Gene3D" id="1.10.730.10">
    <property type="entry name" value="Isoleucyl-tRNA Synthetase, Domain 1"/>
    <property type="match status" value="1"/>
</dbReference>
<evidence type="ECO:0000313" key="8">
    <source>
        <dbReference type="EMBL" id="CAB4042966.1"/>
    </source>
</evidence>
<name>A0A6S7KB67_PARCT</name>
<dbReference type="AlphaFoldDB" id="A0A6S7KB67"/>
<dbReference type="OrthoDB" id="10249672at2759"/>
<keyword evidence="3" id="KW-0547">Nucleotide-binding</keyword>
<feature type="domain" description="Methionyl/Valyl/Leucyl/Isoleucyl-tRNA synthetase anticodon-binding" evidence="7">
    <location>
        <begin position="3"/>
        <end position="90"/>
    </location>
</feature>